<comment type="similarity">
    <text evidence="5">Belongs to the PTH family.</text>
</comment>
<dbReference type="GO" id="GO:0004045">
    <property type="term" value="F:peptidyl-tRNA hydrolase activity"/>
    <property type="evidence" value="ECO:0007669"/>
    <property type="project" value="UniProtKB-EC"/>
</dbReference>
<protein>
    <recommendedName>
        <fullName evidence="1">peptidyl-tRNA hydrolase</fullName>
        <ecNumber evidence="1">3.1.1.29</ecNumber>
    </recommendedName>
</protein>
<organism evidence="6">
    <name type="scientific">marine metagenome</name>
    <dbReference type="NCBI Taxonomy" id="408172"/>
    <lineage>
        <taxon>unclassified sequences</taxon>
        <taxon>metagenomes</taxon>
        <taxon>ecological metagenomes</taxon>
    </lineage>
</organism>
<dbReference type="GO" id="GO:0000049">
    <property type="term" value="F:tRNA binding"/>
    <property type="evidence" value="ECO:0007669"/>
    <property type="project" value="UniProtKB-KW"/>
</dbReference>
<keyword evidence="4" id="KW-0694">RNA-binding</keyword>
<proteinExistence type="inferred from homology"/>
<dbReference type="EMBL" id="UINC01010832">
    <property type="protein sequence ID" value="SVA48038.1"/>
    <property type="molecule type" value="Genomic_DNA"/>
</dbReference>
<keyword evidence="3" id="KW-0378">Hydrolase</keyword>
<evidence type="ECO:0000256" key="3">
    <source>
        <dbReference type="ARBA" id="ARBA00022801"/>
    </source>
</evidence>
<sequence>MKKYLIVGLGNVGDQYFETRHNIGFMALNYFAESNDLSFEDVKYGCICKFKSKGRSFILLKPNTYMNLSGKAVKYWLSKEKIEIENLLVISDDLNLPLCNFRIRSNGNCGGHNGLLDIENTLNTTVYNRLRIGILSDYKNFNQIDFVLGKLNEDEHRELFSIFPKICEVIISFVMNGIDSTMNSYNSKK</sequence>
<keyword evidence="2" id="KW-0820">tRNA-binding</keyword>
<evidence type="ECO:0000256" key="5">
    <source>
        <dbReference type="ARBA" id="ARBA00038063"/>
    </source>
</evidence>
<gene>
    <name evidence="6" type="ORF">METZ01_LOCUS100892</name>
</gene>
<dbReference type="EC" id="3.1.1.29" evidence="1"/>
<evidence type="ECO:0000256" key="4">
    <source>
        <dbReference type="ARBA" id="ARBA00022884"/>
    </source>
</evidence>
<name>A0A381W7R9_9ZZZZ</name>
<dbReference type="NCBIfam" id="TIGR00447">
    <property type="entry name" value="pth"/>
    <property type="match status" value="1"/>
</dbReference>
<dbReference type="InterPro" id="IPR001328">
    <property type="entry name" value="Pept_tRNA_hydro"/>
</dbReference>
<dbReference type="SUPFAM" id="SSF53178">
    <property type="entry name" value="Peptidyl-tRNA hydrolase-like"/>
    <property type="match status" value="1"/>
</dbReference>
<dbReference type="PROSITE" id="PS01195">
    <property type="entry name" value="PEPT_TRNA_HYDROL_1"/>
    <property type="match status" value="1"/>
</dbReference>
<accession>A0A381W7R9</accession>
<dbReference type="InterPro" id="IPR018171">
    <property type="entry name" value="Pept_tRNA_hydro_CS"/>
</dbReference>
<dbReference type="Gene3D" id="3.40.50.1470">
    <property type="entry name" value="Peptidyl-tRNA hydrolase"/>
    <property type="match status" value="1"/>
</dbReference>
<evidence type="ECO:0000313" key="6">
    <source>
        <dbReference type="EMBL" id="SVA48038.1"/>
    </source>
</evidence>
<dbReference type="InterPro" id="IPR036416">
    <property type="entry name" value="Pept_tRNA_hydro_sf"/>
</dbReference>
<evidence type="ECO:0000256" key="1">
    <source>
        <dbReference type="ARBA" id="ARBA00013260"/>
    </source>
</evidence>
<dbReference type="PANTHER" id="PTHR17224">
    <property type="entry name" value="PEPTIDYL-TRNA HYDROLASE"/>
    <property type="match status" value="1"/>
</dbReference>
<dbReference type="AlphaFoldDB" id="A0A381W7R9"/>
<dbReference type="CDD" id="cd00462">
    <property type="entry name" value="PTH"/>
    <property type="match status" value="1"/>
</dbReference>
<reference evidence="6" key="1">
    <citation type="submission" date="2018-05" db="EMBL/GenBank/DDBJ databases">
        <authorList>
            <person name="Lanie J.A."/>
            <person name="Ng W.-L."/>
            <person name="Kazmierczak K.M."/>
            <person name="Andrzejewski T.M."/>
            <person name="Davidsen T.M."/>
            <person name="Wayne K.J."/>
            <person name="Tettelin H."/>
            <person name="Glass J.I."/>
            <person name="Rusch D."/>
            <person name="Podicherti R."/>
            <person name="Tsui H.-C.T."/>
            <person name="Winkler M.E."/>
        </authorList>
    </citation>
    <scope>NUCLEOTIDE SEQUENCE</scope>
</reference>
<dbReference type="Pfam" id="PF01195">
    <property type="entry name" value="Pept_tRNA_hydro"/>
    <property type="match status" value="1"/>
</dbReference>
<dbReference type="PANTHER" id="PTHR17224:SF1">
    <property type="entry name" value="PEPTIDYL-TRNA HYDROLASE"/>
    <property type="match status" value="1"/>
</dbReference>
<evidence type="ECO:0000256" key="2">
    <source>
        <dbReference type="ARBA" id="ARBA00022555"/>
    </source>
</evidence>